<evidence type="ECO:0000256" key="5">
    <source>
        <dbReference type="SAM" id="MobiDB-lite"/>
    </source>
</evidence>
<dbReference type="Proteomes" id="UP001222325">
    <property type="component" value="Unassembled WGS sequence"/>
</dbReference>
<dbReference type="Pfam" id="PF25006">
    <property type="entry name" value="DUF7783"/>
    <property type="match status" value="1"/>
</dbReference>
<gene>
    <name evidence="9" type="ORF">B0H15DRAFT_928835</name>
</gene>
<feature type="compositionally biased region" description="Polar residues" evidence="5">
    <location>
        <begin position="748"/>
        <end position="763"/>
    </location>
</feature>
<evidence type="ECO:0000256" key="2">
    <source>
        <dbReference type="ARBA" id="ARBA00022658"/>
    </source>
</evidence>
<dbReference type="InterPro" id="IPR036028">
    <property type="entry name" value="SH3-like_dom_sf"/>
</dbReference>
<protein>
    <submittedName>
        <fullName evidence="9">Ras guanine nucleotide exchange factor domain-containing protein</fullName>
    </submittedName>
</protein>
<dbReference type="PROSITE" id="PS50009">
    <property type="entry name" value="RASGEF_CAT"/>
    <property type="match status" value="1"/>
</dbReference>
<dbReference type="InterPro" id="IPR000651">
    <property type="entry name" value="Ras-like_Gua-exchang_fac_N"/>
</dbReference>
<dbReference type="SMART" id="SM00147">
    <property type="entry name" value="RasGEF"/>
    <property type="match status" value="1"/>
</dbReference>
<feature type="compositionally biased region" description="Low complexity" evidence="5">
    <location>
        <begin position="187"/>
        <end position="200"/>
    </location>
</feature>
<feature type="region of interest" description="Disordered" evidence="5">
    <location>
        <begin position="41"/>
        <end position="65"/>
    </location>
</feature>
<dbReference type="FunFam" id="2.30.30.40:FF:000072">
    <property type="entry name" value="Unconventional Myosin IB"/>
    <property type="match status" value="1"/>
</dbReference>
<evidence type="ECO:0000256" key="1">
    <source>
        <dbReference type="ARBA" id="ARBA00022443"/>
    </source>
</evidence>
<dbReference type="SUPFAM" id="SSF50044">
    <property type="entry name" value="SH3-domain"/>
    <property type="match status" value="1"/>
</dbReference>
<dbReference type="PRINTS" id="PR00452">
    <property type="entry name" value="SH3DOMAIN"/>
</dbReference>
<accession>A0AAD6XQF0</accession>
<feature type="compositionally biased region" description="Low complexity" evidence="5">
    <location>
        <begin position="465"/>
        <end position="480"/>
    </location>
</feature>
<dbReference type="GO" id="GO:0007265">
    <property type="term" value="P:Ras protein signal transduction"/>
    <property type="evidence" value="ECO:0007669"/>
    <property type="project" value="TreeGrafter"/>
</dbReference>
<evidence type="ECO:0000259" key="8">
    <source>
        <dbReference type="PROSITE" id="PS50212"/>
    </source>
</evidence>
<dbReference type="CDD" id="cd11883">
    <property type="entry name" value="SH3_Sdc25"/>
    <property type="match status" value="1"/>
</dbReference>
<evidence type="ECO:0000256" key="3">
    <source>
        <dbReference type="PROSITE-ProRule" id="PRU00168"/>
    </source>
</evidence>
<dbReference type="CDD" id="cd00155">
    <property type="entry name" value="RasGEF"/>
    <property type="match status" value="1"/>
</dbReference>
<dbReference type="PANTHER" id="PTHR23113">
    <property type="entry name" value="GUANINE NUCLEOTIDE EXCHANGE FACTOR"/>
    <property type="match status" value="1"/>
</dbReference>
<feature type="domain" description="Ras-GEF" evidence="7">
    <location>
        <begin position="1012"/>
        <end position="1250"/>
    </location>
</feature>
<dbReference type="PROSITE" id="PS50212">
    <property type="entry name" value="RASGEF_NTER"/>
    <property type="match status" value="1"/>
</dbReference>
<dbReference type="PANTHER" id="PTHR23113:SF354">
    <property type="entry name" value="BUD SITE SELECTION PROTEIN 5"/>
    <property type="match status" value="1"/>
</dbReference>
<dbReference type="Pfam" id="PF00618">
    <property type="entry name" value="RasGEF_N"/>
    <property type="match status" value="1"/>
</dbReference>
<dbReference type="AlphaFoldDB" id="A0AAD6XQF0"/>
<feature type="region of interest" description="Disordered" evidence="5">
    <location>
        <begin position="178"/>
        <end position="200"/>
    </location>
</feature>
<dbReference type="CDD" id="cd06224">
    <property type="entry name" value="REM"/>
    <property type="match status" value="1"/>
</dbReference>
<dbReference type="InterPro" id="IPR001452">
    <property type="entry name" value="SH3_domain"/>
</dbReference>
<organism evidence="9 10">
    <name type="scientific">Mycena belliarum</name>
    <dbReference type="NCBI Taxonomy" id="1033014"/>
    <lineage>
        <taxon>Eukaryota</taxon>
        <taxon>Fungi</taxon>
        <taxon>Dikarya</taxon>
        <taxon>Basidiomycota</taxon>
        <taxon>Agaricomycotina</taxon>
        <taxon>Agaricomycetes</taxon>
        <taxon>Agaricomycetidae</taxon>
        <taxon>Agaricales</taxon>
        <taxon>Marasmiineae</taxon>
        <taxon>Mycenaceae</taxon>
        <taxon>Mycena</taxon>
    </lineage>
</organism>
<dbReference type="InterPro" id="IPR056685">
    <property type="entry name" value="DUF7783"/>
</dbReference>
<dbReference type="GO" id="GO:0005085">
    <property type="term" value="F:guanyl-nucleotide exchange factor activity"/>
    <property type="evidence" value="ECO:0007669"/>
    <property type="project" value="UniProtKB-KW"/>
</dbReference>
<proteinExistence type="predicted"/>
<feature type="compositionally biased region" description="Polar residues" evidence="5">
    <location>
        <begin position="81"/>
        <end position="97"/>
    </location>
</feature>
<feature type="region of interest" description="Disordered" evidence="5">
    <location>
        <begin position="747"/>
        <end position="767"/>
    </location>
</feature>
<evidence type="ECO:0000259" key="6">
    <source>
        <dbReference type="PROSITE" id="PS50002"/>
    </source>
</evidence>
<feature type="domain" description="SH3" evidence="6">
    <location>
        <begin position="107"/>
        <end position="168"/>
    </location>
</feature>
<dbReference type="SMART" id="SM00229">
    <property type="entry name" value="RasGEFN"/>
    <property type="match status" value="1"/>
</dbReference>
<dbReference type="InterPro" id="IPR001895">
    <property type="entry name" value="RASGEF_cat_dom"/>
</dbReference>
<evidence type="ECO:0000259" key="7">
    <source>
        <dbReference type="PROSITE" id="PS50009"/>
    </source>
</evidence>
<dbReference type="Gene3D" id="2.30.30.40">
    <property type="entry name" value="SH3 Domains"/>
    <property type="match status" value="1"/>
</dbReference>
<dbReference type="Pfam" id="PF07653">
    <property type="entry name" value="SH3_2"/>
    <property type="match status" value="1"/>
</dbReference>
<dbReference type="InterPro" id="IPR036964">
    <property type="entry name" value="RASGEF_cat_dom_sf"/>
</dbReference>
<feature type="compositionally biased region" description="Low complexity" evidence="5">
    <location>
        <begin position="704"/>
        <end position="722"/>
    </location>
</feature>
<comment type="caution">
    <text evidence="9">The sequence shown here is derived from an EMBL/GenBank/DDBJ whole genome shotgun (WGS) entry which is preliminary data.</text>
</comment>
<keyword evidence="10" id="KW-1185">Reference proteome</keyword>
<evidence type="ECO:0000256" key="4">
    <source>
        <dbReference type="PROSITE-ProRule" id="PRU00192"/>
    </source>
</evidence>
<dbReference type="SUPFAM" id="SSF48366">
    <property type="entry name" value="Ras GEF"/>
    <property type="match status" value="1"/>
</dbReference>
<feature type="region of interest" description="Disordered" evidence="5">
    <location>
        <begin position="462"/>
        <end position="493"/>
    </location>
</feature>
<dbReference type="Pfam" id="PF00617">
    <property type="entry name" value="RasGEF"/>
    <property type="match status" value="1"/>
</dbReference>
<dbReference type="InterPro" id="IPR023578">
    <property type="entry name" value="Ras_GEF_dom_sf"/>
</dbReference>
<keyword evidence="2 3" id="KW-0344">Guanine-nucleotide releasing factor</keyword>
<dbReference type="PROSITE" id="PS00720">
    <property type="entry name" value="RASGEF"/>
    <property type="match status" value="1"/>
</dbReference>
<feature type="compositionally biased region" description="Low complexity" evidence="5">
    <location>
        <begin position="43"/>
        <end position="65"/>
    </location>
</feature>
<dbReference type="EMBL" id="JARJCN010000012">
    <property type="protein sequence ID" value="KAJ7095770.1"/>
    <property type="molecule type" value="Genomic_DNA"/>
</dbReference>
<evidence type="ECO:0000313" key="9">
    <source>
        <dbReference type="EMBL" id="KAJ7095770.1"/>
    </source>
</evidence>
<feature type="domain" description="N-terminal Ras-GEF" evidence="8">
    <location>
        <begin position="821"/>
        <end position="952"/>
    </location>
</feature>
<reference evidence="9" key="1">
    <citation type="submission" date="2023-03" db="EMBL/GenBank/DDBJ databases">
        <title>Massive genome expansion in bonnet fungi (Mycena s.s.) driven by repeated elements and novel gene families across ecological guilds.</title>
        <authorList>
            <consortium name="Lawrence Berkeley National Laboratory"/>
            <person name="Harder C.B."/>
            <person name="Miyauchi S."/>
            <person name="Viragh M."/>
            <person name="Kuo A."/>
            <person name="Thoen E."/>
            <person name="Andreopoulos B."/>
            <person name="Lu D."/>
            <person name="Skrede I."/>
            <person name="Drula E."/>
            <person name="Henrissat B."/>
            <person name="Morin E."/>
            <person name="Kohler A."/>
            <person name="Barry K."/>
            <person name="LaButti K."/>
            <person name="Morin E."/>
            <person name="Salamov A."/>
            <person name="Lipzen A."/>
            <person name="Mereny Z."/>
            <person name="Hegedus B."/>
            <person name="Baldrian P."/>
            <person name="Stursova M."/>
            <person name="Weitz H."/>
            <person name="Taylor A."/>
            <person name="Grigoriev I.V."/>
            <person name="Nagy L.G."/>
            <person name="Martin F."/>
            <person name="Kauserud H."/>
        </authorList>
    </citation>
    <scope>NUCLEOTIDE SEQUENCE</scope>
    <source>
        <strain evidence="9">CBHHK173m</strain>
    </source>
</reference>
<sequence length="1277" mass="139800">MYPSSRLQIDTSIAAVPGPYSASRKASSNTLTVSSAINPRLRSTSNASSSSSISIISPESSSTNASASASTSSLLLPSKGAQVNAQVQSRSRPSSPAGSVFDETVRVGAEYVLAMHDYAPQHQNATCLSFRAGQVIHVLNRDSSGWWDGELEGRRGWFPSNYVNIDVNALTEEEYPSPTRVRGHAHSSSTSSTTSWISTTSRELARRPSLSEALGSDIDSYCPPIMVPLLHGLSLLQSAVRANRVSHFQPSTACIISCVRSVLSATDTLVRDAPILHRFPTLAQERRRILSVLASLVAQAKKASDETPDEESQEAQVDAMVRLGGQVFANVRRFLAVAVQCGVELPERRQSVGSIAGSTDTEGHSWRNSDSLEAHTVTYGHGAPGSYDLHGRTPTPRKVVVANQGSALRARSMVDLRRNSEASIDDDSDSAVPLLPHGIKVPAKTKQEQYLLKERVLKHKAGIPSVSSTSSSSSYSSLESTPARPPFPVGPSSTAQVMDALRCTHDQYLSTIAAFIGHAHSHSRSSHASSTGHMYELVREIVEMSCKLLTIVDAVLQHPDVPTHKLGNLQAAKDGLYNVTSTLAESVRLLTVTVKPTLSEDEEKQTLLRSATGALKAGADCVAAVKMCLNRSLGERPFVLHLPNVGDRMPFTPSKFAKPSLARSTSMGALNTYKFNGEEEEEDVTQRAQLPPAMPIGRQLGDASSGSESSGLSKSSSLQSGETDVTSPDSSLPYLSIAKPFVVDQDLPSPTSFVGTDDGTTWEGSRAHATESLEEKIFHGDLPSVPAEQLEPIPEFMQDMQDPVAWMLSHDYSLEDVAYNTDGHLVGATVDVLVEKMTPHDSIVDPAFSAVFFLTFRLFSSPIELVDTIIRRYNLLPPDGISTEDVQLWQQRKGIPVRLRVSNFIKIWVEIYWRQGVDDTALEPLATFTRDGLAIMFPGPAKRIQDLIDLRRQTAMSVISPKSERTRDPGMSINPPSAALPVGEIPRPLMTKTLLANLRSRNFVAIAITDFDTLELARQLTIMECNLYCAIQAEEVLETGQEGVKPPINVKAVSSLSTAITGWVAESILSEPDTKKRTLLIKFFIKVADRCTTLHNYSTPRSMLAALDSSTISRLHQTWTGLPQKNRSQLDALRRLADHSRNYHEYRTKLRNTAPPAVPFLGLYLTDVTFCREGNPSHRASPVNPDKKLLNFNKYHKLARIVQDMQRFQVPYQLRGIPEVQEFLTGAFEKTRHHGDLHDLYRRSLLVEPRQPADTTAAADMRQLFGWATRSQATTPS</sequence>
<dbReference type="PROSITE" id="PS50002">
    <property type="entry name" value="SH3"/>
    <property type="match status" value="1"/>
</dbReference>
<dbReference type="InterPro" id="IPR019804">
    <property type="entry name" value="Ras_G-nucl-exch_fac_CS"/>
</dbReference>
<dbReference type="Gene3D" id="1.10.840.10">
    <property type="entry name" value="Ras guanine-nucleotide exchange factors catalytic domain"/>
    <property type="match status" value="1"/>
</dbReference>
<evidence type="ECO:0000313" key="10">
    <source>
        <dbReference type="Proteomes" id="UP001222325"/>
    </source>
</evidence>
<dbReference type="Gene3D" id="1.20.870.10">
    <property type="entry name" value="Son of sevenless (SoS) protein Chain: S domain 1"/>
    <property type="match status" value="1"/>
</dbReference>
<keyword evidence="1 4" id="KW-0728">SH3 domain</keyword>
<feature type="region of interest" description="Disordered" evidence="5">
    <location>
        <begin position="81"/>
        <end position="100"/>
    </location>
</feature>
<name>A0AAD6XQF0_9AGAR</name>
<dbReference type="SMART" id="SM00326">
    <property type="entry name" value="SH3"/>
    <property type="match status" value="1"/>
</dbReference>
<dbReference type="GO" id="GO:0005886">
    <property type="term" value="C:plasma membrane"/>
    <property type="evidence" value="ECO:0007669"/>
    <property type="project" value="TreeGrafter"/>
</dbReference>
<feature type="region of interest" description="Disordered" evidence="5">
    <location>
        <begin position="694"/>
        <end position="731"/>
    </location>
</feature>
<dbReference type="InterPro" id="IPR008937">
    <property type="entry name" value="Ras-like_GEF"/>
</dbReference>